<comment type="caution">
    <text evidence="1">The sequence shown here is derived from an EMBL/GenBank/DDBJ whole genome shotgun (WGS) entry which is preliminary data.</text>
</comment>
<organism evidence="1 2">
    <name type="scientific">Thermosporothrix hazakensis</name>
    <dbReference type="NCBI Taxonomy" id="644383"/>
    <lineage>
        <taxon>Bacteria</taxon>
        <taxon>Bacillati</taxon>
        <taxon>Chloroflexota</taxon>
        <taxon>Ktedonobacteria</taxon>
        <taxon>Ktedonobacterales</taxon>
        <taxon>Thermosporotrichaceae</taxon>
        <taxon>Thermosporothrix</taxon>
    </lineage>
</organism>
<proteinExistence type="predicted"/>
<dbReference type="EMBL" id="QKUF01000009">
    <property type="protein sequence ID" value="PZW29206.1"/>
    <property type="molecule type" value="Genomic_DNA"/>
</dbReference>
<evidence type="ECO:0000313" key="2">
    <source>
        <dbReference type="Proteomes" id="UP000248806"/>
    </source>
</evidence>
<reference evidence="1 2" key="1">
    <citation type="submission" date="2018-06" db="EMBL/GenBank/DDBJ databases">
        <title>Genomic Encyclopedia of Archaeal and Bacterial Type Strains, Phase II (KMG-II): from individual species to whole genera.</title>
        <authorList>
            <person name="Goeker M."/>
        </authorList>
    </citation>
    <scope>NUCLEOTIDE SEQUENCE [LARGE SCALE GENOMIC DNA]</scope>
    <source>
        <strain evidence="1 2">ATCC BAA-1881</strain>
    </source>
</reference>
<keyword evidence="2" id="KW-1185">Reference proteome</keyword>
<evidence type="ECO:0000313" key="1">
    <source>
        <dbReference type="EMBL" id="PZW29206.1"/>
    </source>
</evidence>
<accession>A0A326U5I3</accession>
<name>A0A326U5I3_THEHA</name>
<dbReference type="AlphaFoldDB" id="A0A326U5I3"/>
<dbReference type="Proteomes" id="UP000248806">
    <property type="component" value="Unassembled WGS sequence"/>
</dbReference>
<sequence>MLTFLMTFAVFALFGLIAYHFGVDSRDGLNSPEWERRYAWSLAQR</sequence>
<dbReference type="RefSeq" id="WP_170142624.1">
    <property type="nucleotide sequence ID" value="NZ_BIFX01000001.1"/>
</dbReference>
<gene>
    <name evidence="1" type="ORF">EI42_02928</name>
</gene>
<protein>
    <submittedName>
        <fullName evidence="1">Uncharacterized protein</fullName>
    </submittedName>
</protein>